<gene>
    <name evidence="1" type="ORF">WJU16_07090</name>
</gene>
<dbReference type="EMBL" id="CP149822">
    <property type="protein sequence ID" value="WZN42798.1"/>
    <property type="molecule type" value="Genomic_DNA"/>
</dbReference>
<dbReference type="Proteomes" id="UP001485459">
    <property type="component" value="Chromosome"/>
</dbReference>
<keyword evidence="2" id="KW-1185">Reference proteome</keyword>
<reference evidence="2" key="1">
    <citation type="submission" date="2024-03" db="EMBL/GenBank/DDBJ databases">
        <title>Chitinophaga horti sp. nov., isolated from garden soil.</title>
        <authorList>
            <person name="Lee D.S."/>
            <person name="Han D.M."/>
            <person name="Baek J.H."/>
            <person name="Choi D.G."/>
            <person name="Jeon J.H."/>
            <person name="Jeon C.O."/>
        </authorList>
    </citation>
    <scope>NUCLEOTIDE SEQUENCE [LARGE SCALE GENOMIC DNA]</scope>
    <source>
        <strain evidence="2">GPA1</strain>
    </source>
</reference>
<sequence length="91" mass="10625">MKLFTQCTANRRLYQLLLIMKMSLVLTCLFLQVHAGVYSQKRISVRAEKLPVSQVLSMIELKTSYRFFITATISANSRRYRSTFPTARCRK</sequence>
<protein>
    <submittedName>
        <fullName evidence="1">Uncharacterized protein</fullName>
    </submittedName>
</protein>
<accession>A0ABZ2YTK2</accession>
<evidence type="ECO:0000313" key="2">
    <source>
        <dbReference type="Proteomes" id="UP001485459"/>
    </source>
</evidence>
<evidence type="ECO:0000313" key="1">
    <source>
        <dbReference type="EMBL" id="WZN42798.1"/>
    </source>
</evidence>
<name>A0ABZ2YTK2_9BACT</name>
<proteinExistence type="predicted"/>
<organism evidence="1 2">
    <name type="scientific">Chitinophaga pollutisoli</name>
    <dbReference type="NCBI Taxonomy" id="3133966"/>
    <lineage>
        <taxon>Bacteria</taxon>
        <taxon>Pseudomonadati</taxon>
        <taxon>Bacteroidota</taxon>
        <taxon>Chitinophagia</taxon>
        <taxon>Chitinophagales</taxon>
        <taxon>Chitinophagaceae</taxon>
        <taxon>Chitinophaga</taxon>
    </lineage>
</organism>
<dbReference type="RefSeq" id="WP_341837627.1">
    <property type="nucleotide sequence ID" value="NZ_CP149822.1"/>
</dbReference>